<evidence type="ECO:0000313" key="3">
    <source>
        <dbReference type="Proteomes" id="UP000504693"/>
    </source>
</evidence>
<proteinExistence type="predicted"/>
<evidence type="ECO:0000313" key="2">
    <source>
        <dbReference type="EMBL" id="QKG72127.1"/>
    </source>
</evidence>
<keyword evidence="3" id="KW-1185">Reference proteome</keyword>
<gene>
    <name evidence="2" type="ORF">HQR01_12545</name>
</gene>
<feature type="chain" id="PRO_5028998168" description="DUF2946 family protein" evidence="1">
    <location>
        <begin position="25"/>
        <end position="73"/>
    </location>
</feature>
<dbReference type="AlphaFoldDB" id="A0A7D4BWU3"/>
<protein>
    <recommendedName>
        <fullName evidence="4">DUF2946 family protein</fullName>
    </recommendedName>
</protein>
<evidence type="ECO:0000256" key="1">
    <source>
        <dbReference type="SAM" id="SignalP"/>
    </source>
</evidence>
<keyword evidence="1" id="KW-0732">Signal</keyword>
<organism evidence="2 3">
    <name type="scientific">Erythrobacter mangrovi</name>
    <dbReference type="NCBI Taxonomy" id="2739433"/>
    <lineage>
        <taxon>Bacteria</taxon>
        <taxon>Pseudomonadati</taxon>
        <taxon>Pseudomonadota</taxon>
        <taxon>Alphaproteobacteria</taxon>
        <taxon>Sphingomonadales</taxon>
        <taxon>Erythrobacteraceae</taxon>
        <taxon>Erythrobacter/Porphyrobacter group</taxon>
        <taxon>Erythrobacter</taxon>
    </lineage>
</organism>
<dbReference type="KEGG" id="emv:HQR01_12545"/>
<evidence type="ECO:0008006" key="4">
    <source>
        <dbReference type="Google" id="ProtNLM"/>
    </source>
</evidence>
<dbReference type="EMBL" id="CP053921">
    <property type="protein sequence ID" value="QKG72127.1"/>
    <property type="molecule type" value="Genomic_DNA"/>
</dbReference>
<sequence>MNRDALLALFALLPVALGPLPAQARSITAFICSGDGISRSIEIPIDDQAPFPPPCSAKGCHAGSCRKRFDLSQ</sequence>
<accession>A0A7D4BWU3</accession>
<dbReference type="RefSeq" id="WP_173215186.1">
    <property type="nucleotide sequence ID" value="NZ_CP053921.1"/>
</dbReference>
<name>A0A7D4BWU3_9SPHN</name>
<feature type="signal peptide" evidence="1">
    <location>
        <begin position="1"/>
        <end position="24"/>
    </location>
</feature>
<reference evidence="2 3" key="1">
    <citation type="submission" date="2020-05" db="EMBL/GenBank/DDBJ databases">
        <title>Erythrobacter mangrovi sp. nov., isolated from rhizosphere soil of mangrove plant (Kandelia candel).</title>
        <authorList>
            <person name="Ye Y.H."/>
        </authorList>
    </citation>
    <scope>NUCLEOTIDE SEQUENCE [LARGE SCALE GENOMIC DNA]</scope>
    <source>
        <strain evidence="2 3">EB310</strain>
    </source>
</reference>
<dbReference type="Proteomes" id="UP000504693">
    <property type="component" value="Chromosome"/>
</dbReference>